<keyword evidence="2" id="KW-1185">Reference proteome</keyword>
<dbReference type="InterPro" id="IPR009091">
    <property type="entry name" value="RCC1/BLIP-II"/>
</dbReference>
<dbReference type="PROSITE" id="PS50012">
    <property type="entry name" value="RCC1_3"/>
    <property type="match status" value="1"/>
</dbReference>
<dbReference type="Gene3D" id="2.130.10.30">
    <property type="entry name" value="Regulator of chromosome condensation 1/beta-lactamase-inhibitor protein II"/>
    <property type="match status" value="1"/>
</dbReference>
<organism evidence="1 2">
    <name type="scientific">Pyxidicoccus fallax</name>
    <dbReference type="NCBI Taxonomy" id="394095"/>
    <lineage>
        <taxon>Bacteria</taxon>
        <taxon>Pseudomonadati</taxon>
        <taxon>Myxococcota</taxon>
        <taxon>Myxococcia</taxon>
        <taxon>Myxococcales</taxon>
        <taxon>Cystobacterineae</taxon>
        <taxon>Myxococcaceae</taxon>
        <taxon>Pyxidicoccus</taxon>
    </lineage>
</organism>
<dbReference type="Pfam" id="PF00415">
    <property type="entry name" value="RCC1"/>
    <property type="match status" value="1"/>
</dbReference>
<dbReference type="Proteomes" id="UP000518300">
    <property type="component" value="Unassembled WGS sequence"/>
</dbReference>
<name>A0A848LAR8_9BACT</name>
<gene>
    <name evidence="1" type="ORF">HG543_03610</name>
</gene>
<sequence length="76" mass="8258">MQKAVVHAGEEHSLTVRPDGTVWAWGYGWDGQLGTGTPGNSSTPSPMRSLPCRSCWTERALGAGVLFRCPRMTPRT</sequence>
<protein>
    <submittedName>
        <fullName evidence="1">Uncharacterized protein</fullName>
    </submittedName>
</protein>
<dbReference type="SUPFAM" id="SSF50985">
    <property type="entry name" value="RCC1/BLIP-II"/>
    <property type="match status" value="1"/>
</dbReference>
<reference evidence="1 2" key="1">
    <citation type="submission" date="2020-04" db="EMBL/GenBank/DDBJ databases">
        <title>Draft genome of Pyxidicoccus fallax type strain.</title>
        <authorList>
            <person name="Whitworth D.E."/>
        </authorList>
    </citation>
    <scope>NUCLEOTIDE SEQUENCE [LARGE SCALE GENOMIC DNA]</scope>
    <source>
        <strain evidence="1 2">DSM 14698</strain>
    </source>
</reference>
<evidence type="ECO:0000313" key="2">
    <source>
        <dbReference type="Proteomes" id="UP000518300"/>
    </source>
</evidence>
<proteinExistence type="predicted"/>
<dbReference type="InterPro" id="IPR000408">
    <property type="entry name" value="Reg_chr_condens"/>
</dbReference>
<accession>A0A848LAR8</accession>
<comment type="caution">
    <text evidence="1">The sequence shown here is derived from an EMBL/GenBank/DDBJ whole genome shotgun (WGS) entry which is preliminary data.</text>
</comment>
<evidence type="ECO:0000313" key="1">
    <source>
        <dbReference type="EMBL" id="NMO13945.1"/>
    </source>
</evidence>
<dbReference type="AlphaFoldDB" id="A0A848LAR8"/>
<dbReference type="EMBL" id="JABBJJ010000010">
    <property type="protein sequence ID" value="NMO13945.1"/>
    <property type="molecule type" value="Genomic_DNA"/>
</dbReference>